<dbReference type="AlphaFoldDB" id="A0A1G9CLN7"/>
<gene>
    <name evidence="2" type="ORF">SAMN05421806_108189</name>
</gene>
<name>A0A1G9CLN7_9ACTN</name>
<organism evidence="2 3">
    <name type="scientific">Streptomyces indicus</name>
    <dbReference type="NCBI Taxonomy" id="417292"/>
    <lineage>
        <taxon>Bacteria</taxon>
        <taxon>Bacillati</taxon>
        <taxon>Actinomycetota</taxon>
        <taxon>Actinomycetes</taxon>
        <taxon>Kitasatosporales</taxon>
        <taxon>Streptomycetaceae</taxon>
        <taxon>Streptomyces</taxon>
    </lineage>
</organism>
<feature type="transmembrane region" description="Helical" evidence="1">
    <location>
        <begin position="202"/>
        <end position="221"/>
    </location>
</feature>
<proteinExistence type="predicted"/>
<keyword evidence="1" id="KW-0472">Membrane</keyword>
<evidence type="ECO:0000313" key="3">
    <source>
        <dbReference type="Proteomes" id="UP000199155"/>
    </source>
</evidence>
<sequence length="286" mass="30092">MHRTRSLLAAVLLVLACVLTPLGELSTWAKYQIGDTDNYVAAMAPLASDPDVQEAVAAAVAGEISQHVDAGPLQGTLTAFVQEAVVSFTGTEAYRTAWNAAIRAAHEAVQEALRTGDDGSVVIDLAPITQEVKDQLVADGVPFARRIPVQHTEVEVMKSKDLVNLRKGLHMLQVAGIWLPVAAVVCAVAGIVLAVRRRRAVIATALGVALASALLGAGLWISRRLTLSDLPPDVSRGAAGAVFDALTSSLRTAVWVIAAVALAVALVVYLSRRLPGLRVPGVRRRA</sequence>
<evidence type="ECO:0000256" key="1">
    <source>
        <dbReference type="SAM" id="Phobius"/>
    </source>
</evidence>
<feature type="transmembrane region" description="Helical" evidence="1">
    <location>
        <begin position="175"/>
        <end position="195"/>
    </location>
</feature>
<dbReference type="Proteomes" id="UP000199155">
    <property type="component" value="Unassembled WGS sequence"/>
</dbReference>
<evidence type="ECO:0008006" key="4">
    <source>
        <dbReference type="Google" id="ProtNLM"/>
    </source>
</evidence>
<keyword evidence="1" id="KW-0812">Transmembrane</keyword>
<feature type="transmembrane region" description="Helical" evidence="1">
    <location>
        <begin position="252"/>
        <end position="270"/>
    </location>
</feature>
<reference evidence="2 3" key="1">
    <citation type="submission" date="2016-10" db="EMBL/GenBank/DDBJ databases">
        <authorList>
            <person name="de Groot N.N."/>
        </authorList>
    </citation>
    <scope>NUCLEOTIDE SEQUENCE [LARGE SCALE GENOMIC DNA]</scope>
    <source>
        <strain evidence="2 3">CGMCC 4.5727</strain>
    </source>
</reference>
<keyword evidence="3" id="KW-1185">Reference proteome</keyword>
<dbReference type="STRING" id="417292.SAMN05421806_108189"/>
<keyword evidence="1" id="KW-1133">Transmembrane helix</keyword>
<dbReference type="RefSeq" id="WP_245769444.1">
    <property type="nucleotide sequence ID" value="NZ_FNFF01000008.1"/>
</dbReference>
<protein>
    <recommendedName>
        <fullName evidence="4">Integral membrane protein</fullName>
    </recommendedName>
</protein>
<accession>A0A1G9CLN7</accession>
<evidence type="ECO:0000313" key="2">
    <source>
        <dbReference type="EMBL" id="SDK52364.1"/>
    </source>
</evidence>
<dbReference type="EMBL" id="FNFF01000008">
    <property type="protein sequence ID" value="SDK52364.1"/>
    <property type="molecule type" value="Genomic_DNA"/>
</dbReference>
<dbReference type="PROSITE" id="PS51257">
    <property type="entry name" value="PROKAR_LIPOPROTEIN"/>
    <property type="match status" value="1"/>
</dbReference>